<dbReference type="Pfam" id="PF00353">
    <property type="entry name" value="HemolysinCabind"/>
    <property type="match status" value="2"/>
</dbReference>
<sequence>MSSEIVLPIITPIEGTSGPDVFDASADPEDIKTYEGNDRVHARGGSDIVDAGEGNDTVFGGGGADLIDGGEGDDLILGGTGRDTIIGGEGADTIYGGAGIDTFVFTRETAIETDHIYGAVDGEFLDVSGFYGIDQEVVGDDLYIYAYVSAEGRELIAIAHEMTGTFDVI</sequence>
<gene>
    <name evidence="3" type="ORF">SAMN04488050_101834</name>
</gene>
<dbReference type="GO" id="GO:0005509">
    <property type="term" value="F:calcium ion binding"/>
    <property type="evidence" value="ECO:0007669"/>
    <property type="project" value="InterPro"/>
</dbReference>
<evidence type="ECO:0000256" key="2">
    <source>
        <dbReference type="ARBA" id="ARBA00022525"/>
    </source>
</evidence>
<name>A0A1I6PXP7_9RHOB</name>
<dbReference type="PROSITE" id="PS00330">
    <property type="entry name" value="HEMOLYSIN_CALCIUM"/>
    <property type="match status" value="3"/>
</dbReference>
<dbReference type="GO" id="GO:0005576">
    <property type="term" value="C:extracellular region"/>
    <property type="evidence" value="ECO:0007669"/>
    <property type="project" value="UniProtKB-SubCell"/>
</dbReference>
<dbReference type="InterPro" id="IPR001343">
    <property type="entry name" value="Hemolysn_Ca-bd"/>
</dbReference>
<evidence type="ECO:0000313" key="3">
    <source>
        <dbReference type="EMBL" id="SFS45001.1"/>
    </source>
</evidence>
<accession>A0A1I6PXP7</accession>
<dbReference type="AlphaFoldDB" id="A0A1I6PXP7"/>
<dbReference type="RefSeq" id="WP_176806536.1">
    <property type="nucleotide sequence ID" value="NZ_FNCL01000002.1"/>
</dbReference>
<organism evidence="3 4">
    <name type="scientific">Alloyangia pacifica</name>
    <dbReference type="NCBI Taxonomy" id="311180"/>
    <lineage>
        <taxon>Bacteria</taxon>
        <taxon>Pseudomonadati</taxon>
        <taxon>Pseudomonadota</taxon>
        <taxon>Alphaproteobacteria</taxon>
        <taxon>Rhodobacterales</taxon>
        <taxon>Roseobacteraceae</taxon>
        <taxon>Alloyangia</taxon>
    </lineage>
</organism>
<dbReference type="Proteomes" id="UP000199392">
    <property type="component" value="Unassembled WGS sequence"/>
</dbReference>
<keyword evidence="4" id="KW-1185">Reference proteome</keyword>
<dbReference type="InterPro" id="IPR050557">
    <property type="entry name" value="RTX_toxin/Mannuronan_C5-epim"/>
</dbReference>
<dbReference type="STRING" id="311180.SAMN04488050_101834"/>
<dbReference type="InterPro" id="IPR011049">
    <property type="entry name" value="Serralysin-like_metalloprot_C"/>
</dbReference>
<evidence type="ECO:0000313" key="4">
    <source>
        <dbReference type="Proteomes" id="UP000199392"/>
    </source>
</evidence>
<protein>
    <submittedName>
        <fullName evidence="3">Hemolysin-type calcium-binding repeat-containing protein</fullName>
    </submittedName>
</protein>
<reference evidence="4" key="1">
    <citation type="submission" date="2016-10" db="EMBL/GenBank/DDBJ databases">
        <authorList>
            <person name="Varghese N."/>
            <person name="Submissions S."/>
        </authorList>
    </citation>
    <scope>NUCLEOTIDE SEQUENCE [LARGE SCALE GENOMIC DNA]</scope>
    <source>
        <strain evidence="4">DSM 26894</strain>
    </source>
</reference>
<keyword evidence="2" id="KW-0964">Secreted</keyword>
<dbReference type="InterPro" id="IPR018511">
    <property type="entry name" value="Hemolysin-typ_Ca-bd_CS"/>
</dbReference>
<dbReference type="SUPFAM" id="SSF51120">
    <property type="entry name" value="beta-Roll"/>
    <property type="match status" value="1"/>
</dbReference>
<dbReference type="PANTHER" id="PTHR38340">
    <property type="entry name" value="S-LAYER PROTEIN"/>
    <property type="match status" value="1"/>
</dbReference>
<evidence type="ECO:0000256" key="1">
    <source>
        <dbReference type="ARBA" id="ARBA00004613"/>
    </source>
</evidence>
<dbReference type="PANTHER" id="PTHR38340:SF1">
    <property type="entry name" value="S-LAYER PROTEIN"/>
    <property type="match status" value="1"/>
</dbReference>
<dbReference type="EMBL" id="FOZW01000001">
    <property type="protein sequence ID" value="SFS45001.1"/>
    <property type="molecule type" value="Genomic_DNA"/>
</dbReference>
<dbReference type="PRINTS" id="PR00313">
    <property type="entry name" value="CABNDNGRPT"/>
</dbReference>
<comment type="subcellular location">
    <subcellularLocation>
        <location evidence="1">Secreted</location>
    </subcellularLocation>
</comment>
<dbReference type="Gene3D" id="2.150.10.10">
    <property type="entry name" value="Serralysin-like metalloprotease, C-terminal"/>
    <property type="match status" value="1"/>
</dbReference>
<proteinExistence type="predicted"/>